<dbReference type="EMBL" id="LSSL01003377">
    <property type="protein sequence ID" value="OLY80547.1"/>
    <property type="molecule type" value="Genomic_DNA"/>
</dbReference>
<dbReference type="GO" id="GO:0008308">
    <property type="term" value="F:voltage-gated monoatomic anion channel activity"/>
    <property type="evidence" value="ECO:0007669"/>
    <property type="project" value="InterPro"/>
</dbReference>
<evidence type="ECO:0000256" key="2">
    <source>
        <dbReference type="ARBA" id="ARBA00023114"/>
    </source>
</evidence>
<name>A0A1R0GUI9_9FUNG</name>
<dbReference type="PANTHER" id="PTHR11743">
    <property type="entry name" value="VOLTAGE-DEPENDENT ANION-SELECTIVE CHANNEL"/>
    <property type="match status" value="1"/>
</dbReference>
<reference evidence="3 4" key="1">
    <citation type="journal article" date="2016" name="Mol. Biol. Evol.">
        <title>Genome-Wide Survey of Gut Fungi (Harpellales) Reveals the First Horizontally Transferred Ubiquitin Gene from a Mosquito Host.</title>
        <authorList>
            <person name="Wang Y."/>
            <person name="White M.M."/>
            <person name="Kvist S."/>
            <person name="Moncalvo J.M."/>
        </authorList>
    </citation>
    <scope>NUCLEOTIDE SEQUENCE [LARGE SCALE GENOMIC DNA]</scope>
    <source>
        <strain evidence="3 4">ALG-7-W6</strain>
    </source>
</reference>
<dbReference type="GO" id="GO:0046930">
    <property type="term" value="C:pore complex"/>
    <property type="evidence" value="ECO:0007669"/>
    <property type="project" value="UniProtKB-KW"/>
</dbReference>
<dbReference type="InterPro" id="IPR001925">
    <property type="entry name" value="Porin_Euk"/>
</dbReference>
<dbReference type="AlphaFoldDB" id="A0A1R0GUI9"/>
<dbReference type="OrthoDB" id="7827681at2759"/>
<evidence type="ECO:0000256" key="1">
    <source>
        <dbReference type="ARBA" id="ARBA00007780"/>
    </source>
</evidence>
<dbReference type="CDD" id="cd07306">
    <property type="entry name" value="Porin3_VDAC"/>
    <property type="match status" value="1"/>
</dbReference>
<dbReference type="PRINTS" id="PR00185">
    <property type="entry name" value="EUKARYTPORIN"/>
</dbReference>
<comment type="caution">
    <text evidence="3">The sequence shown here is derived from an EMBL/GenBank/DDBJ whole genome shotgun (WGS) entry which is preliminary data.</text>
</comment>
<dbReference type="Gene3D" id="2.40.160.10">
    <property type="entry name" value="Porin"/>
    <property type="match status" value="1"/>
</dbReference>
<dbReference type="GO" id="GO:0015288">
    <property type="term" value="F:porin activity"/>
    <property type="evidence" value="ECO:0007669"/>
    <property type="project" value="UniProtKB-KW"/>
</dbReference>
<keyword evidence="2" id="KW-0626">Porin</keyword>
<comment type="similarity">
    <text evidence="1">Belongs to the eukaryotic mitochondrial porin family.</text>
</comment>
<protein>
    <submittedName>
        <fullName evidence="3">Mitochondrial outer membrane protein porin</fullName>
    </submittedName>
</protein>
<gene>
    <name evidence="3" type="ORF">AYI68_g5351</name>
</gene>
<dbReference type="STRING" id="133383.A0A1R0GUI9"/>
<keyword evidence="2" id="KW-0812">Transmembrane</keyword>
<sequence>MIPPKYADVMKPANDLFGKDFPIGVNKLEVKSKAANGTNFTVNGTRNISSGGITAELTAKTSNLLKNTTITEKLNTSNVFTLELESENSFAKGLKVDAAGSVSLVAGGKGPSLKSNVFFKQDNIHFHLNSDLLNGPVVSSNAILSQNGVLAGAEISYDFAKAQLKSTNLLVGYAASDYNAVVQTSNSFNLVTAAVFQRIQPGVLETASRATVNLDQKAQNSFAKMEVGAKYNLDKTSFIKAKVASDGNMGLAYSQLLRPGVTALFAASANLNNLTESKNTIGFSLTFSA</sequence>
<dbReference type="InterPro" id="IPR027246">
    <property type="entry name" value="Porin_Euk/Tom40"/>
</dbReference>
<evidence type="ECO:0000313" key="4">
    <source>
        <dbReference type="Proteomes" id="UP000187455"/>
    </source>
</evidence>
<proteinExistence type="inferred from homology"/>
<dbReference type="Proteomes" id="UP000187455">
    <property type="component" value="Unassembled WGS sequence"/>
</dbReference>
<organism evidence="3 4">
    <name type="scientific">Smittium mucronatum</name>
    <dbReference type="NCBI Taxonomy" id="133383"/>
    <lineage>
        <taxon>Eukaryota</taxon>
        <taxon>Fungi</taxon>
        <taxon>Fungi incertae sedis</taxon>
        <taxon>Zoopagomycota</taxon>
        <taxon>Kickxellomycotina</taxon>
        <taxon>Harpellomycetes</taxon>
        <taxon>Harpellales</taxon>
        <taxon>Legeriomycetaceae</taxon>
        <taxon>Smittium</taxon>
    </lineage>
</organism>
<evidence type="ECO:0000313" key="3">
    <source>
        <dbReference type="EMBL" id="OLY80547.1"/>
    </source>
</evidence>
<dbReference type="PANTHER" id="PTHR11743:SF70">
    <property type="entry name" value="GH26960P-RELATED"/>
    <property type="match status" value="1"/>
</dbReference>
<dbReference type="GO" id="GO:0005741">
    <property type="term" value="C:mitochondrial outer membrane"/>
    <property type="evidence" value="ECO:0007669"/>
    <property type="project" value="InterPro"/>
</dbReference>
<keyword evidence="4" id="KW-1185">Reference proteome</keyword>
<keyword evidence="2" id="KW-0813">Transport</keyword>
<keyword evidence="2" id="KW-0406">Ion transport</keyword>
<accession>A0A1R0GUI9</accession>
<dbReference type="InterPro" id="IPR023614">
    <property type="entry name" value="Porin_dom_sf"/>
</dbReference>
<dbReference type="Pfam" id="PF01459">
    <property type="entry name" value="Porin_3"/>
    <property type="match status" value="1"/>
</dbReference>